<reference evidence="2" key="2">
    <citation type="submission" date="2018-07" db="EMBL/GenBank/DDBJ databases">
        <authorList>
            <consortium name="NCBI Pathogen Detection Project"/>
        </authorList>
    </citation>
    <scope>NUCLEOTIDE SEQUENCE</scope>
    <source>
        <strain evidence="4">09-0793</strain>
        <strain evidence="3">12-2229</strain>
        <strain evidence="5">13-4047</strain>
        <strain evidence="2">13-7331</strain>
    </source>
</reference>
<evidence type="ECO:0000313" key="1">
    <source>
        <dbReference type="EMBL" id="ECG4536771.1"/>
    </source>
</evidence>
<reference evidence="2" key="1">
    <citation type="journal article" date="2018" name="Genome Biol.">
        <title>SKESA: strategic k-mer extension for scrupulous assemblies.</title>
        <authorList>
            <person name="Souvorov A."/>
            <person name="Agarwala R."/>
            <person name="Lipman D.J."/>
        </authorList>
    </citation>
    <scope>NUCLEOTIDE SEQUENCE</scope>
    <source>
        <strain evidence="4">09-0793</strain>
        <strain evidence="3">12-2229</strain>
        <strain evidence="5">13-4047</strain>
        <strain evidence="2">13-7331</strain>
    </source>
</reference>
<proteinExistence type="predicted"/>
<organism evidence="1">
    <name type="scientific">Salmonella enterica subsp. enterica serovar Javiana</name>
    <dbReference type="NCBI Taxonomy" id="363569"/>
    <lineage>
        <taxon>Bacteria</taxon>
        <taxon>Pseudomonadati</taxon>
        <taxon>Pseudomonadota</taxon>
        <taxon>Gammaproteobacteria</taxon>
        <taxon>Enterobacterales</taxon>
        <taxon>Enterobacteriaceae</taxon>
        <taxon>Salmonella</taxon>
    </lineage>
</organism>
<name>A0A5Y2YE66_SALET</name>
<dbReference type="EMBL" id="DAASLT010000009">
    <property type="protein sequence ID" value="HAE6051959.1"/>
    <property type="molecule type" value="Genomic_DNA"/>
</dbReference>
<evidence type="ECO:0000313" key="4">
    <source>
        <dbReference type="EMBL" id="HAE7520124.1"/>
    </source>
</evidence>
<evidence type="ECO:0000313" key="5">
    <source>
        <dbReference type="EMBL" id="HAE7704288.1"/>
    </source>
</evidence>
<dbReference type="EMBL" id="DAAMJS010000002">
    <property type="protein sequence ID" value="HAC6946902.1"/>
    <property type="molecule type" value="Genomic_DNA"/>
</dbReference>
<evidence type="ECO:0000313" key="3">
    <source>
        <dbReference type="EMBL" id="HAE6051959.1"/>
    </source>
</evidence>
<comment type="caution">
    <text evidence="1">The sequence shown here is derived from an EMBL/GenBank/DDBJ whole genome shotgun (WGS) entry which is preliminary data.</text>
</comment>
<accession>A0A5Y2YE66</accession>
<dbReference type="AlphaFoldDB" id="A0A5Y2YE66"/>
<reference evidence="1" key="3">
    <citation type="submission" date="2019-03" db="EMBL/GenBank/DDBJ databases">
        <authorList>
            <person name="Ashton P.M."/>
            <person name="Dallman T."/>
            <person name="Nair S."/>
            <person name="De Pinna E."/>
            <person name="Peters T."/>
            <person name="Grant K."/>
        </authorList>
    </citation>
    <scope>NUCLEOTIDE SEQUENCE [LARGE SCALE GENOMIC DNA]</scope>
    <source>
        <strain evidence="1">314986</strain>
    </source>
</reference>
<dbReference type="EMBL" id="DAASXX010000065">
    <property type="protein sequence ID" value="HAE7520124.1"/>
    <property type="molecule type" value="Genomic_DNA"/>
</dbReference>
<evidence type="ECO:0000313" key="2">
    <source>
        <dbReference type="EMBL" id="HAC6946902.1"/>
    </source>
</evidence>
<sequence>MQQLNQTVAQRHAFILSEGLHENLMFTQVNSGSLLNFHGGAMLNNNVINGSAVVIVRRSGQVSVETNLHHACDYSPFE</sequence>
<protein>
    <submittedName>
        <fullName evidence="1">Uncharacterized protein</fullName>
    </submittedName>
</protein>
<gene>
    <name evidence="1" type="ORF">E0S65_08700</name>
    <name evidence="2" type="ORF">G0D41_06875</name>
    <name evidence="3" type="ORF">G4I76_003790</name>
    <name evidence="4" type="ORF">G4P10_004660</name>
    <name evidence="5" type="ORF">G4P47_003278</name>
</gene>
<dbReference type="Proteomes" id="UP000839596">
    <property type="component" value="Unassembled WGS sequence"/>
</dbReference>
<dbReference type="EMBL" id="DAASZT010000004">
    <property type="protein sequence ID" value="HAE7704288.1"/>
    <property type="molecule type" value="Genomic_DNA"/>
</dbReference>
<dbReference type="EMBL" id="AAIOLQ010000005">
    <property type="protein sequence ID" value="ECG4536771.1"/>
    <property type="molecule type" value="Genomic_DNA"/>
</dbReference>